<reference evidence="2" key="1">
    <citation type="submission" date="2016-10" db="EMBL/GenBank/DDBJ databases">
        <authorList>
            <person name="Varghese N."/>
            <person name="Submissions S."/>
        </authorList>
    </citation>
    <scope>NUCLEOTIDE SEQUENCE [LARGE SCALE GENOMIC DNA]</scope>
    <source>
        <strain evidence="2">Gh-67</strain>
    </source>
</reference>
<gene>
    <name evidence="1" type="ORF">SAMN05192573_12315</name>
</gene>
<accession>A0A1G8LF69</accession>
<name>A0A1G8LF69_9SPHI</name>
<evidence type="ECO:0000313" key="1">
    <source>
        <dbReference type="EMBL" id="SDI54117.1"/>
    </source>
</evidence>
<proteinExistence type="predicted"/>
<dbReference type="Proteomes" id="UP000199705">
    <property type="component" value="Unassembled WGS sequence"/>
</dbReference>
<keyword evidence="2" id="KW-1185">Reference proteome</keyword>
<protein>
    <submittedName>
        <fullName evidence="1">Uncharacterized protein</fullName>
    </submittedName>
</protein>
<dbReference type="EMBL" id="FNCG01000023">
    <property type="protein sequence ID" value="SDI54117.1"/>
    <property type="molecule type" value="Genomic_DNA"/>
</dbReference>
<sequence>MCWLSFEQSHIQSFHYAARSLRQVKEIIVIKLASSRSWPRGARYFCLDTKVPKKSSQQGGFFALTHSTARRAGLCPAKRAEPRAAIILPRYARAFPMLLQKLAMPLPALKATIVLPAFTRSLPADGKVLFSTAHVEPIEAWCARPLRATLRLAAIDKCTIY</sequence>
<evidence type="ECO:0000313" key="2">
    <source>
        <dbReference type="Proteomes" id="UP000199705"/>
    </source>
</evidence>
<dbReference type="AlphaFoldDB" id="A0A1G8LF69"/>
<organism evidence="1 2">
    <name type="scientific">Mucilaginibacter gossypii</name>
    <dbReference type="NCBI Taxonomy" id="551996"/>
    <lineage>
        <taxon>Bacteria</taxon>
        <taxon>Pseudomonadati</taxon>
        <taxon>Bacteroidota</taxon>
        <taxon>Sphingobacteriia</taxon>
        <taxon>Sphingobacteriales</taxon>
        <taxon>Sphingobacteriaceae</taxon>
        <taxon>Mucilaginibacter</taxon>
    </lineage>
</organism>